<sequence>MTITGQDYEDLTHGQGESCVVVEPVYVQNRVSVNEISSLKEEKLEWRKMVKCQLLARLASMSGPAVQQLEVVYLWEDTDGEFVSVFCFYPIRSNDLIKKVTEKYNKGSAAAQHAISSAKTVSGDHAWQQSEILVIFRSTNFVGSDLLCYGSGSAIAACIEFNRGKYSNSLEMYKRVPQVYPRCPARMFTPTGPTGQTHWGDLMANNPMPAHSADALLKALVKSIADPYQSQLNRVVVKEDYEDAARIKVAIAAVATNDTVGRVMAQLNLASLSDDKVPRSVCVASDHIAPLELQHYLQPVRFVIPIPDAFKEESFQAYTQWIRLSSSGTTTHEGGSVCFYICPVFTKSDKQSDYELFGRYVAEGSLSSCMGTSGELGSGWR</sequence>
<gene>
    <name evidence="1" type="ORF">Tco_0977326</name>
</gene>
<evidence type="ECO:0000313" key="2">
    <source>
        <dbReference type="Proteomes" id="UP001151760"/>
    </source>
</evidence>
<comment type="caution">
    <text evidence="1">The sequence shown here is derived from an EMBL/GenBank/DDBJ whole genome shotgun (WGS) entry which is preliminary data.</text>
</comment>
<name>A0ABQ5EJS1_9ASTR</name>
<reference evidence="1" key="2">
    <citation type="submission" date="2022-01" db="EMBL/GenBank/DDBJ databases">
        <authorList>
            <person name="Yamashiro T."/>
            <person name="Shiraishi A."/>
            <person name="Satake H."/>
            <person name="Nakayama K."/>
        </authorList>
    </citation>
    <scope>NUCLEOTIDE SEQUENCE</scope>
</reference>
<reference evidence="1" key="1">
    <citation type="journal article" date="2022" name="Int. J. Mol. Sci.">
        <title>Draft Genome of Tanacetum Coccineum: Genomic Comparison of Closely Related Tanacetum-Family Plants.</title>
        <authorList>
            <person name="Yamashiro T."/>
            <person name="Shiraishi A."/>
            <person name="Nakayama K."/>
            <person name="Satake H."/>
        </authorList>
    </citation>
    <scope>NUCLEOTIDE SEQUENCE</scope>
</reference>
<dbReference type="EMBL" id="BQNB010016383">
    <property type="protein sequence ID" value="GJT51169.1"/>
    <property type="molecule type" value="Genomic_DNA"/>
</dbReference>
<accession>A0ABQ5EJS1</accession>
<protein>
    <submittedName>
        <fullName evidence="1">Uncharacterized protein</fullName>
    </submittedName>
</protein>
<evidence type="ECO:0000313" key="1">
    <source>
        <dbReference type="EMBL" id="GJT51169.1"/>
    </source>
</evidence>
<proteinExistence type="predicted"/>
<dbReference type="Proteomes" id="UP001151760">
    <property type="component" value="Unassembled WGS sequence"/>
</dbReference>
<keyword evidence="2" id="KW-1185">Reference proteome</keyword>
<organism evidence="1 2">
    <name type="scientific">Tanacetum coccineum</name>
    <dbReference type="NCBI Taxonomy" id="301880"/>
    <lineage>
        <taxon>Eukaryota</taxon>
        <taxon>Viridiplantae</taxon>
        <taxon>Streptophyta</taxon>
        <taxon>Embryophyta</taxon>
        <taxon>Tracheophyta</taxon>
        <taxon>Spermatophyta</taxon>
        <taxon>Magnoliopsida</taxon>
        <taxon>eudicotyledons</taxon>
        <taxon>Gunneridae</taxon>
        <taxon>Pentapetalae</taxon>
        <taxon>asterids</taxon>
        <taxon>campanulids</taxon>
        <taxon>Asterales</taxon>
        <taxon>Asteraceae</taxon>
        <taxon>Asteroideae</taxon>
        <taxon>Anthemideae</taxon>
        <taxon>Anthemidinae</taxon>
        <taxon>Tanacetum</taxon>
    </lineage>
</organism>